<sequence>MVEFSRDLLGLEQRIVMVTGAGRGFGRSIARSYARNGATVITVDPDVEMATAIASEVEQLGAPAIPIRGDMSVVLDVINTFEKIEELFGMLDGIVHVTSAESKTPFVELLEAEWYDLLNADVKSSLYVLQQGLRYLSGGGFVTLVLPPLQREQPHVAAIRGAVAGLIEGATRVFPTNVRVNGVIPSRDPVGEEHDRSLVRVAVALGSMVSEGVRGQLLEVLLPDPPHQPEIYDLLRELP</sequence>
<dbReference type="Gene3D" id="3.40.50.720">
    <property type="entry name" value="NAD(P)-binding Rossmann-like Domain"/>
    <property type="match status" value="1"/>
</dbReference>
<dbReference type="PANTHER" id="PTHR43639">
    <property type="entry name" value="OXIDOREDUCTASE, SHORT-CHAIN DEHYDROGENASE/REDUCTASE FAMILY (AFU_ORTHOLOGUE AFUA_5G02870)"/>
    <property type="match status" value="1"/>
</dbReference>
<dbReference type="Pfam" id="PF00106">
    <property type="entry name" value="adh_short"/>
    <property type="match status" value="1"/>
</dbReference>
<accession>A0A399E6F0</accession>
<keyword evidence="2 3" id="KW-0560">Oxidoreductase</keyword>
<dbReference type="AlphaFoldDB" id="A0A399E6F0"/>
<evidence type="ECO:0000256" key="2">
    <source>
        <dbReference type="ARBA" id="ARBA00023002"/>
    </source>
</evidence>
<dbReference type="GO" id="GO:0052588">
    <property type="term" value="F:diacetyl reductase ((S)-acetoin forming) (NAD+) activity"/>
    <property type="evidence" value="ECO:0007669"/>
    <property type="project" value="UniProtKB-EC"/>
</dbReference>
<dbReference type="Proteomes" id="UP000266089">
    <property type="component" value="Unassembled WGS sequence"/>
</dbReference>
<dbReference type="RefSeq" id="WP_027888117.1">
    <property type="nucleotide sequence ID" value="NZ_JBHSXZ010000005.1"/>
</dbReference>
<proteinExistence type="inferred from homology"/>
<dbReference type="SUPFAM" id="SSF51735">
    <property type="entry name" value="NAD(P)-binding Rossmann-fold domains"/>
    <property type="match status" value="1"/>
</dbReference>
<dbReference type="InterPro" id="IPR002347">
    <property type="entry name" value="SDR_fam"/>
</dbReference>
<gene>
    <name evidence="3" type="primary">budC</name>
    <name evidence="3" type="ORF">Mcate_01266</name>
</gene>
<reference evidence="3 4" key="1">
    <citation type="submission" date="2018-08" db="EMBL/GenBank/DDBJ databases">
        <title>Meiothermus cateniformans JCM 15151 genome sequencing project.</title>
        <authorList>
            <person name="Da Costa M.S."/>
            <person name="Albuquerque L."/>
            <person name="Raposo P."/>
            <person name="Froufe H.J.C."/>
            <person name="Barroso C.S."/>
            <person name="Egas C."/>
        </authorList>
    </citation>
    <scope>NUCLEOTIDE SEQUENCE [LARGE SCALE GENOMIC DNA]</scope>
    <source>
        <strain evidence="3 4">JCM 15151</strain>
    </source>
</reference>
<dbReference type="EMBL" id="QWKX01000025">
    <property type="protein sequence ID" value="RIH77532.1"/>
    <property type="molecule type" value="Genomic_DNA"/>
</dbReference>
<comment type="caution">
    <text evidence="3">The sequence shown here is derived from an EMBL/GenBank/DDBJ whole genome shotgun (WGS) entry which is preliminary data.</text>
</comment>
<evidence type="ECO:0000256" key="1">
    <source>
        <dbReference type="ARBA" id="ARBA00006484"/>
    </source>
</evidence>
<evidence type="ECO:0000313" key="3">
    <source>
        <dbReference type="EMBL" id="RIH77532.1"/>
    </source>
</evidence>
<evidence type="ECO:0000313" key="4">
    <source>
        <dbReference type="Proteomes" id="UP000266089"/>
    </source>
</evidence>
<comment type="similarity">
    <text evidence="1">Belongs to the short-chain dehydrogenases/reductases (SDR) family.</text>
</comment>
<dbReference type="InterPro" id="IPR036291">
    <property type="entry name" value="NAD(P)-bd_dom_sf"/>
</dbReference>
<protein>
    <submittedName>
        <fullName evidence="3">Diacetyl reductase [(S)-acetoin forming]</fullName>
        <ecNumber evidence="3">1.1.1.304</ecNumber>
    </submittedName>
</protein>
<dbReference type="OrthoDB" id="24750at2"/>
<organism evidence="3 4">
    <name type="scientific">Meiothermus taiwanensis</name>
    <dbReference type="NCBI Taxonomy" id="172827"/>
    <lineage>
        <taxon>Bacteria</taxon>
        <taxon>Thermotogati</taxon>
        <taxon>Deinococcota</taxon>
        <taxon>Deinococci</taxon>
        <taxon>Thermales</taxon>
        <taxon>Thermaceae</taxon>
        <taxon>Meiothermus</taxon>
    </lineage>
</organism>
<dbReference type="EC" id="1.1.1.304" evidence="3"/>
<dbReference type="PANTHER" id="PTHR43639:SF1">
    <property type="entry name" value="SHORT-CHAIN DEHYDROGENASE_REDUCTASE FAMILY PROTEIN"/>
    <property type="match status" value="1"/>
</dbReference>
<name>A0A399E6F0_9DEIN</name>